<feature type="signal peptide" evidence="2">
    <location>
        <begin position="1"/>
        <end position="20"/>
    </location>
</feature>
<organism evidence="3">
    <name type="scientific">Schistocephalus solidus</name>
    <name type="common">Tapeworm</name>
    <dbReference type="NCBI Taxonomy" id="70667"/>
    <lineage>
        <taxon>Eukaryota</taxon>
        <taxon>Metazoa</taxon>
        <taxon>Spiralia</taxon>
        <taxon>Lophotrochozoa</taxon>
        <taxon>Platyhelminthes</taxon>
        <taxon>Cestoda</taxon>
        <taxon>Eucestoda</taxon>
        <taxon>Diphyllobothriidea</taxon>
        <taxon>Diphyllobothriidae</taxon>
        <taxon>Schistocephalus</taxon>
    </lineage>
</organism>
<name>A0A183S7T3_SCHSO</name>
<protein>
    <submittedName>
        <fullName evidence="3">DUF2428 domain-containing protein</fullName>
    </submittedName>
</protein>
<sequence>LVKLLLALLFYFSILDSLHACSSVSSNYPLICASVKCSAAIISSLSALSKGEGLDCELIGPIVKQFGKPSQHGNSSASHSPSSSAPKLQRTTSCSPEVSIDTSLPRTLDVDRWAAHDFLLSLMKVVSSLVSAQSLREIDEILISFSSNYCAGKRSSASDRIFGSKDMDSLLDAPINDPAGTLLNADAVYAASIAALALNYRLLEAGFYSRSSGQLAGCIMREKLILPYTVLFLPSQEQFLNSLLNAGLFLYVSEAWVSQVYRGICKQDILGIGGLVLGRSEDVSSNQRGACLIKFLADYDGITWRPERPTAESECTSDVALTSAGCLLVSSILDFGWDSLVETLTNAVAAAGMKVSDRDSLLSLGPQFAKLFAGSRQDLNISSSSRVSAQPTSAEDPVRKRSFAASFSLFVSLLSGDFSASVKHSRAAELGAALLNSLFSLQELARLACRLGGTSIGADSLQSRCGRVFALLMETTRVATTADCARSSHRLHSASALSLDAILSSALELGCQCADCWVHLFRACELVDELEYAYFSTDGISNSTHPTECRYSPTVSLPDMVTDFCRQNSGDTGITAGVGGLLTEEQTGYVLGHLSQSVDRIFQQSTDRLPMPILLAFLDRLLHVSIKNISSRYLLPANSGDLLRRPKSFPVFGRHPSGLSNSLTQGAAALAARIRGHNTESTRLGAGNTKTSPLLIDRVELVVSLFDESLDKKHDPESVQPIRWASQYSEVLSIKQSLIMEGSANQL</sequence>
<feature type="compositionally biased region" description="Polar residues" evidence="1">
    <location>
        <begin position="89"/>
        <end position="99"/>
    </location>
</feature>
<dbReference type="WBParaSite" id="SSLN_0000029801-mRNA-1">
    <property type="protein sequence ID" value="SSLN_0000029801-mRNA-1"/>
    <property type="gene ID" value="SSLN_0000029801"/>
</dbReference>
<dbReference type="AlphaFoldDB" id="A0A183S7T3"/>
<evidence type="ECO:0000256" key="1">
    <source>
        <dbReference type="SAM" id="MobiDB-lite"/>
    </source>
</evidence>
<evidence type="ECO:0000256" key="2">
    <source>
        <dbReference type="SAM" id="SignalP"/>
    </source>
</evidence>
<proteinExistence type="predicted"/>
<keyword evidence="2" id="KW-0732">Signal</keyword>
<reference evidence="3" key="1">
    <citation type="submission" date="2016-06" db="UniProtKB">
        <authorList>
            <consortium name="WormBaseParasite"/>
        </authorList>
    </citation>
    <scope>IDENTIFICATION</scope>
</reference>
<feature type="region of interest" description="Disordered" evidence="1">
    <location>
        <begin position="69"/>
        <end position="99"/>
    </location>
</feature>
<evidence type="ECO:0000313" key="3">
    <source>
        <dbReference type="WBParaSite" id="SSLN_0000029801-mRNA-1"/>
    </source>
</evidence>
<accession>A0A183S7T3</accession>
<feature type="compositionally biased region" description="Low complexity" evidence="1">
    <location>
        <begin position="75"/>
        <end position="86"/>
    </location>
</feature>
<feature type="chain" id="PRO_5008153560" evidence="2">
    <location>
        <begin position="21"/>
        <end position="747"/>
    </location>
</feature>